<accession>G0QX37</accession>
<evidence type="ECO:0000313" key="1">
    <source>
        <dbReference type="EMBL" id="EGR30214.1"/>
    </source>
</evidence>
<dbReference type="AlphaFoldDB" id="G0QX37"/>
<proteinExistence type="predicted"/>
<organism evidence="1 2">
    <name type="scientific">Ichthyophthirius multifiliis</name>
    <name type="common">White spot disease agent</name>
    <name type="synonym">Ich</name>
    <dbReference type="NCBI Taxonomy" id="5932"/>
    <lineage>
        <taxon>Eukaryota</taxon>
        <taxon>Sar</taxon>
        <taxon>Alveolata</taxon>
        <taxon>Ciliophora</taxon>
        <taxon>Intramacronucleata</taxon>
        <taxon>Oligohymenophorea</taxon>
        <taxon>Hymenostomatida</taxon>
        <taxon>Ophryoglenina</taxon>
        <taxon>Ichthyophthirius</taxon>
    </lineage>
</organism>
<protein>
    <submittedName>
        <fullName evidence="1">Uncharacterized protein</fullName>
    </submittedName>
</protein>
<name>G0QX37_ICHMU</name>
<dbReference type="EMBL" id="GL984031">
    <property type="protein sequence ID" value="EGR30214.1"/>
    <property type="molecule type" value="Genomic_DNA"/>
</dbReference>
<dbReference type="Proteomes" id="UP000008983">
    <property type="component" value="Unassembled WGS sequence"/>
</dbReference>
<dbReference type="GeneID" id="14906336"/>
<keyword evidence="2" id="KW-1185">Reference proteome</keyword>
<evidence type="ECO:0000313" key="2">
    <source>
        <dbReference type="Proteomes" id="UP000008983"/>
    </source>
</evidence>
<dbReference type="InParanoid" id="G0QX37"/>
<reference evidence="1 2" key="1">
    <citation type="submission" date="2011-07" db="EMBL/GenBank/DDBJ databases">
        <authorList>
            <person name="Coyne R."/>
            <person name="Brami D."/>
            <person name="Johnson J."/>
            <person name="Hostetler J."/>
            <person name="Hannick L."/>
            <person name="Clark T."/>
            <person name="Cassidy-Hanley D."/>
            <person name="Inman J."/>
        </authorList>
    </citation>
    <scope>NUCLEOTIDE SEQUENCE [LARGE SCALE GENOMIC DNA]</scope>
    <source>
        <strain evidence="1 2">G5</strain>
    </source>
</reference>
<dbReference type="OrthoDB" id="286781at2759"/>
<sequence>MTPKNIKCNYQFEIIVNYQNFNKYMSIVPKLNLDFKPYFPGFLLQIDYEDYLKNEKMYYNDHLTKLNEIQIKKQNILQEICPEIENTYCNLYINTIQ</sequence>
<dbReference type="RefSeq" id="XP_004031810.1">
    <property type="nucleotide sequence ID" value="XM_004031762.1"/>
</dbReference>
<gene>
    <name evidence="1" type="ORF">IMG5_137690</name>
</gene>